<evidence type="ECO:0000256" key="7">
    <source>
        <dbReference type="ARBA" id="ARBA00038093"/>
    </source>
</evidence>
<keyword evidence="4" id="KW-0479">Metal-binding</keyword>
<evidence type="ECO:0000256" key="5">
    <source>
        <dbReference type="ARBA" id="ARBA00022801"/>
    </source>
</evidence>
<dbReference type="GO" id="GO:0004518">
    <property type="term" value="F:nuclease activity"/>
    <property type="evidence" value="ECO:0007669"/>
    <property type="project" value="UniProtKB-KW"/>
</dbReference>
<keyword evidence="3" id="KW-0540">Nuclease</keyword>
<accession>A0A8I1MWS8</accession>
<organism evidence="9 10">
    <name type="scientific">Thiomonas arsenitoxydans (strain DSM 22701 / CIP 110005 / 3As)</name>
    <dbReference type="NCBI Taxonomy" id="426114"/>
    <lineage>
        <taxon>Bacteria</taxon>
        <taxon>Pseudomonadati</taxon>
        <taxon>Pseudomonadota</taxon>
        <taxon>Betaproteobacteria</taxon>
        <taxon>Burkholderiales</taxon>
        <taxon>Thiomonas</taxon>
    </lineage>
</organism>
<comment type="caution">
    <text evidence="9">The sequence shown here is derived from an EMBL/GenBank/DDBJ whole genome shotgun (WGS) entry which is preliminary data.</text>
</comment>
<dbReference type="PANTHER" id="PTHR33653:SF1">
    <property type="entry name" value="RIBONUCLEASE VAPC2"/>
    <property type="match status" value="1"/>
</dbReference>
<dbReference type="PANTHER" id="PTHR33653">
    <property type="entry name" value="RIBONUCLEASE VAPC2"/>
    <property type="match status" value="1"/>
</dbReference>
<dbReference type="GO" id="GO:0046872">
    <property type="term" value="F:metal ion binding"/>
    <property type="evidence" value="ECO:0007669"/>
    <property type="project" value="UniProtKB-KW"/>
</dbReference>
<evidence type="ECO:0000256" key="6">
    <source>
        <dbReference type="ARBA" id="ARBA00022842"/>
    </source>
</evidence>
<evidence type="ECO:0000256" key="4">
    <source>
        <dbReference type="ARBA" id="ARBA00022723"/>
    </source>
</evidence>
<dbReference type="Proteomes" id="UP000664800">
    <property type="component" value="Unassembled WGS sequence"/>
</dbReference>
<proteinExistence type="inferred from homology"/>
<evidence type="ECO:0000259" key="8">
    <source>
        <dbReference type="Pfam" id="PF01850"/>
    </source>
</evidence>
<keyword evidence="5" id="KW-0378">Hydrolase</keyword>
<reference evidence="9" key="1">
    <citation type="submission" date="2021-02" db="EMBL/GenBank/DDBJ databases">
        <title>Thiocyanate and organic carbon inputs drive convergent selection for specific autotrophic Afipia and Thiobacillus strains within complex microbiomes.</title>
        <authorList>
            <person name="Huddy R.J."/>
            <person name="Sachdeva R."/>
            <person name="Kadzinga F."/>
            <person name="Kantor R.S."/>
            <person name="Harrison S.T.L."/>
            <person name="Banfield J.F."/>
        </authorList>
    </citation>
    <scope>NUCLEOTIDE SEQUENCE</scope>
    <source>
        <strain evidence="9">SCN18_13_7_16_R3_B_64_19</strain>
    </source>
</reference>
<dbReference type="RefSeq" id="WP_276730096.1">
    <property type="nucleotide sequence ID" value="NZ_JAFKMR010000017.1"/>
</dbReference>
<name>A0A8I1MWS8_THIA3</name>
<keyword evidence="2" id="KW-1277">Toxin-antitoxin system</keyword>
<dbReference type="AlphaFoldDB" id="A0A8I1MWS8"/>
<evidence type="ECO:0000313" key="10">
    <source>
        <dbReference type="Proteomes" id="UP000664800"/>
    </source>
</evidence>
<gene>
    <name evidence="9" type="ORF">J0I24_08770</name>
</gene>
<evidence type="ECO:0000256" key="1">
    <source>
        <dbReference type="ARBA" id="ARBA00001946"/>
    </source>
</evidence>
<evidence type="ECO:0000256" key="2">
    <source>
        <dbReference type="ARBA" id="ARBA00022649"/>
    </source>
</evidence>
<comment type="cofactor">
    <cofactor evidence="1">
        <name>Mg(2+)</name>
        <dbReference type="ChEBI" id="CHEBI:18420"/>
    </cofactor>
</comment>
<dbReference type="SUPFAM" id="SSF88723">
    <property type="entry name" value="PIN domain-like"/>
    <property type="match status" value="1"/>
</dbReference>
<dbReference type="EMBL" id="JAFKMR010000017">
    <property type="protein sequence ID" value="MBN8744387.1"/>
    <property type="molecule type" value="Genomic_DNA"/>
</dbReference>
<keyword evidence="6" id="KW-0460">Magnesium</keyword>
<evidence type="ECO:0000313" key="9">
    <source>
        <dbReference type="EMBL" id="MBN8744387.1"/>
    </source>
</evidence>
<dbReference type="InterPro" id="IPR050556">
    <property type="entry name" value="Type_II_TA_system_RNase"/>
</dbReference>
<protein>
    <submittedName>
        <fullName evidence="9">Type II toxin-antitoxin system VapC family toxin</fullName>
    </submittedName>
</protein>
<dbReference type="InterPro" id="IPR002716">
    <property type="entry name" value="PIN_dom"/>
</dbReference>
<evidence type="ECO:0000256" key="3">
    <source>
        <dbReference type="ARBA" id="ARBA00022722"/>
    </source>
</evidence>
<dbReference type="Gene3D" id="3.40.50.1010">
    <property type="entry name" value="5'-nuclease"/>
    <property type="match status" value="1"/>
</dbReference>
<feature type="domain" description="PIN" evidence="8">
    <location>
        <begin position="3"/>
        <end position="118"/>
    </location>
</feature>
<sequence>MLLIDTNVLIDVLEDDPQWADWSIHQLRTQSQVHPLVINPVIYSELSLAFSTYEALDAVLSKLGLAMHEVPRPALFLAGKAFARYRSVGGSKTGVLPDFLIGAHAAVQSWPLLTRDARRYRSYFPGLELITPEKNP</sequence>
<comment type="similarity">
    <text evidence="7">Belongs to the PINc/VapC protein family.</text>
</comment>
<dbReference type="GO" id="GO:0016787">
    <property type="term" value="F:hydrolase activity"/>
    <property type="evidence" value="ECO:0007669"/>
    <property type="project" value="UniProtKB-KW"/>
</dbReference>
<dbReference type="Pfam" id="PF01850">
    <property type="entry name" value="PIN"/>
    <property type="match status" value="1"/>
</dbReference>
<dbReference type="InterPro" id="IPR029060">
    <property type="entry name" value="PIN-like_dom_sf"/>
</dbReference>